<dbReference type="InterPro" id="IPR043131">
    <property type="entry name" value="BCAT-like_N"/>
</dbReference>
<organism evidence="2 3">
    <name type="scientific">Aminivibrio pyruvatiphilus</name>
    <dbReference type="NCBI Taxonomy" id="1005740"/>
    <lineage>
        <taxon>Bacteria</taxon>
        <taxon>Thermotogati</taxon>
        <taxon>Synergistota</taxon>
        <taxon>Synergistia</taxon>
        <taxon>Synergistales</taxon>
        <taxon>Aminobacteriaceae</taxon>
        <taxon>Aminivibrio</taxon>
    </lineage>
</organism>
<dbReference type="Proteomes" id="UP000295066">
    <property type="component" value="Unassembled WGS sequence"/>
</dbReference>
<dbReference type="InterPro" id="IPR036038">
    <property type="entry name" value="Aminotransferase-like"/>
</dbReference>
<evidence type="ECO:0000256" key="1">
    <source>
        <dbReference type="ARBA" id="ARBA00009320"/>
    </source>
</evidence>
<dbReference type="SUPFAM" id="SSF56752">
    <property type="entry name" value="D-aminoacid aminotransferase-like PLP-dependent enzymes"/>
    <property type="match status" value="1"/>
</dbReference>
<dbReference type="InterPro" id="IPR043132">
    <property type="entry name" value="BCAT-like_C"/>
</dbReference>
<dbReference type="AlphaFoldDB" id="A0A4R8M966"/>
<dbReference type="PANTHER" id="PTHR42743">
    <property type="entry name" value="AMINO-ACID AMINOTRANSFERASE"/>
    <property type="match status" value="1"/>
</dbReference>
<dbReference type="Gene3D" id="3.30.470.10">
    <property type="match status" value="1"/>
</dbReference>
<dbReference type="Pfam" id="PF01063">
    <property type="entry name" value="Aminotran_4"/>
    <property type="match status" value="1"/>
</dbReference>
<dbReference type="Gene3D" id="3.20.10.10">
    <property type="entry name" value="D-amino Acid Aminotransferase, subunit A, domain 2"/>
    <property type="match status" value="1"/>
</dbReference>
<proteinExistence type="inferred from homology"/>
<reference evidence="2 3" key="1">
    <citation type="submission" date="2019-03" db="EMBL/GenBank/DDBJ databases">
        <title>Genomic Encyclopedia of Type Strains, Phase IV (KMG-IV): sequencing the most valuable type-strain genomes for metagenomic binning, comparative biology and taxonomic classification.</title>
        <authorList>
            <person name="Goeker M."/>
        </authorList>
    </citation>
    <scope>NUCLEOTIDE SEQUENCE [LARGE SCALE GENOMIC DNA]</scope>
    <source>
        <strain evidence="2 3">DSM 25964</strain>
    </source>
</reference>
<name>A0A4R8M966_9BACT</name>
<evidence type="ECO:0000313" key="2">
    <source>
        <dbReference type="EMBL" id="TDY60176.1"/>
    </source>
</evidence>
<evidence type="ECO:0000313" key="3">
    <source>
        <dbReference type="Proteomes" id="UP000295066"/>
    </source>
</evidence>
<dbReference type="InterPro" id="IPR050571">
    <property type="entry name" value="Class-IV_PLP-Dep_Aminotrnsfr"/>
</dbReference>
<accession>A0A4R8M966</accession>
<dbReference type="InterPro" id="IPR001544">
    <property type="entry name" value="Aminotrans_IV"/>
</dbReference>
<protein>
    <submittedName>
        <fullName evidence="2">Branched-chain amino acid aminotransferase</fullName>
    </submittedName>
</protein>
<keyword evidence="3" id="KW-1185">Reference proteome</keyword>
<dbReference type="PANTHER" id="PTHR42743:SF11">
    <property type="entry name" value="AMINODEOXYCHORISMATE LYASE"/>
    <property type="match status" value="1"/>
</dbReference>
<dbReference type="GO" id="GO:0008483">
    <property type="term" value="F:transaminase activity"/>
    <property type="evidence" value="ECO:0007669"/>
    <property type="project" value="UniProtKB-KW"/>
</dbReference>
<comment type="caution">
    <text evidence="2">The sequence shown here is derived from an EMBL/GenBank/DDBJ whole genome shotgun (WGS) entry which is preliminary data.</text>
</comment>
<keyword evidence="2" id="KW-0808">Transferase</keyword>
<dbReference type="CDD" id="cd00449">
    <property type="entry name" value="PLPDE_IV"/>
    <property type="match status" value="1"/>
</dbReference>
<dbReference type="GO" id="GO:0046394">
    <property type="term" value="P:carboxylic acid biosynthetic process"/>
    <property type="evidence" value="ECO:0007669"/>
    <property type="project" value="UniProtKB-ARBA"/>
</dbReference>
<sequence>MSFCYFNGEFVEGSCAALPLSDLALQRGIAVFDTVRTYGSRPFAMGRHLERLAESARLSGIRLPLPPEDMAAVIREGASRIPGDSLAKPFLTAGDSEENGTFPHPRFFVLFSPLSPVPEEVYSKGLALSLLPEERELPRIKSINYMTPFCHREAGTFEPLYCPGGEITESATSSFFSIAGDNLITAPDHRVLRGITREIVMEIARENGLNVEMRCLHLDELECVTEAFITGSVKEVAPVVKIGERVMGGGTPGPVTRNLIGLFREQIPLYLD</sequence>
<keyword evidence="2" id="KW-0032">Aminotransferase</keyword>
<gene>
    <name evidence="2" type="ORF">C8D99_10930</name>
</gene>
<dbReference type="EMBL" id="SORI01000009">
    <property type="protein sequence ID" value="TDY60176.1"/>
    <property type="molecule type" value="Genomic_DNA"/>
</dbReference>
<dbReference type="RefSeq" id="WP_133957640.1">
    <property type="nucleotide sequence ID" value="NZ_SORI01000009.1"/>
</dbReference>
<dbReference type="OrthoDB" id="9805628at2"/>
<comment type="similarity">
    <text evidence="1">Belongs to the class-IV pyridoxal-phosphate-dependent aminotransferase family.</text>
</comment>